<dbReference type="STRING" id="671072.PL921460043"/>
<dbReference type="RefSeq" id="WP_072717016.1">
    <property type="nucleotide sequence ID" value="NZ_LN889762.1"/>
</dbReference>
<keyword evidence="1" id="KW-0472">Membrane</keyword>
<dbReference type="OrthoDB" id="460421at2"/>
<dbReference type="Proteomes" id="UP000184315">
    <property type="component" value="Unassembled WGS sequence"/>
</dbReference>
<protein>
    <recommendedName>
        <fullName evidence="4">PAS domain-containing protein</fullName>
    </recommendedName>
</protein>
<evidence type="ECO:0008006" key="4">
    <source>
        <dbReference type="Google" id="ProtNLM"/>
    </source>
</evidence>
<reference evidence="3" key="1">
    <citation type="submission" date="2015-10" db="EMBL/GenBank/DDBJ databases">
        <authorList>
            <person name="Regsiter A."/>
            <person name="william w."/>
        </authorList>
    </citation>
    <scope>NUCLEOTIDE SEQUENCE [LARGE SCALE GENOMIC DNA]</scope>
</reference>
<gene>
    <name evidence="2" type="ORF">PL921460043</name>
</gene>
<keyword evidence="1" id="KW-0812">Transmembrane</keyword>
<feature type="transmembrane region" description="Helical" evidence="1">
    <location>
        <begin position="255"/>
        <end position="274"/>
    </location>
</feature>
<dbReference type="AlphaFoldDB" id="A0A1J1LNW5"/>
<proteinExistence type="predicted"/>
<name>A0A1J1LNW5_9CYAN</name>
<evidence type="ECO:0000313" key="2">
    <source>
        <dbReference type="EMBL" id="CUR33934.1"/>
    </source>
</evidence>
<evidence type="ECO:0000256" key="1">
    <source>
        <dbReference type="SAM" id="Phobius"/>
    </source>
</evidence>
<dbReference type="InterPro" id="IPR035965">
    <property type="entry name" value="PAS-like_dom_sf"/>
</dbReference>
<sequence>MLNPSFSNLREQINAFLYSSPGVACYIDYSLNYISVNESFAEFFGLETKNFIEKPVGWLNESNQLKRNLESFCKTATVQANWEVEISSQDKQFYFLILAKKCTEGIAIFGFDITEKKELESALRASEERHTALIKALPQVLKSSSLRRSTESFEALIEKLTDDPVFSDSGIRELSTSQIEKLVKLEVEVRENSTRLRQVECSLFTNPNSLNNRLKGLEIHQDKDEENWKSLESDLFPFRTFGRIVKGTPGGLKTWFIMIIFSVLISIFMVDIFIRIYDIRPKDLLNQIEKTD</sequence>
<dbReference type="SUPFAM" id="SSF55785">
    <property type="entry name" value="PYP-like sensor domain (PAS domain)"/>
    <property type="match status" value="1"/>
</dbReference>
<organism evidence="2 3">
    <name type="scientific">Planktothrix tepida PCC 9214</name>
    <dbReference type="NCBI Taxonomy" id="671072"/>
    <lineage>
        <taxon>Bacteria</taxon>
        <taxon>Bacillati</taxon>
        <taxon>Cyanobacteriota</taxon>
        <taxon>Cyanophyceae</taxon>
        <taxon>Oscillatoriophycideae</taxon>
        <taxon>Oscillatoriales</taxon>
        <taxon>Microcoleaceae</taxon>
        <taxon>Planktothrix</taxon>
    </lineage>
</organism>
<dbReference type="Gene3D" id="3.30.450.20">
    <property type="entry name" value="PAS domain"/>
    <property type="match status" value="1"/>
</dbReference>
<accession>A0A1J1LNW5</accession>
<evidence type="ECO:0000313" key="3">
    <source>
        <dbReference type="Proteomes" id="UP000184315"/>
    </source>
</evidence>
<dbReference type="EMBL" id="CZDF01000166">
    <property type="protein sequence ID" value="CUR33934.1"/>
    <property type="molecule type" value="Genomic_DNA"/>
</dbReference>
<keyword evidence="3" id="KW-1185">Reference proteome</keyword>
<keyword evidence="1" id="KW-1133">Transmembrane helix</keyword>